<evidence type="ECO:0000256" key="1">
    <source>
        <dbReference type="SAM" id="Coils"/>
    </source>
</evidence>
<dbReference type="Proteomes" id="UP001642484">
    <property type="component" value="Unassembled WGS sequence"/>
</dbReference>
<evidence type="ECO:0000313" key="4">
    <source>
        <dbReference type="EMBL" id="CAK9080052.1"/>
    </source>
</evidence>
<feature type="region of interest" description="Disordered" evidence="2">
    <location>
        <begin position="644"/>
        <end position="666"/>
    </location>
</feature>
<feature type="region of interest" description="Disordered" evidence="2">
    <location>
        <begin position="256"/>
        <end position="279"/>
    </location>
</feature>
<evidence type="ECO:0000256" key="2">
    <source>
        <dbReference type="SAM" id="MobiDB-lite"/>
    </source>
</evidence>
<keyword evidence="5" id="KW-1185">Reference proteome</keyword>
<name>A0ABP0PVJ0_9DINO</name>
<reference evidence="4 5" key="1">
    <citation type="submission" date="2024-02" db="EMBL/GenBank/DDBJ databases">
        <authorList>
            <person name="Chen Y."/>
            <person name="Shah S."/>
            <person name="Dougan E. K."/>
            <person name="Thang M."/>
            <person name="Chan C."/>
        </authorList>
    </citation>
    <scope>NUCLEOTIDE SEQUENCE [LARGE SCALE GENOMIC DNA]</scope>
</reference>
<keyword evidence="3" id="KW-0732">Signal</keyword>
<feature type="coiled-coil region" evidence="1">
    <location>
        <begin position="72"/>
        <end position="99"/>
    </location>
</feature>
<feature type="region of interest" description="Disordered" evidence="2">
    <location>
        <begin position="587"/>
        <end position="610"/>
    </location>
</feature>
<feature type="compositionally biased region" description="Basic and acidic residues" evidence="2">
    <location>
        <begin position="587"/>
        <end position="600"/>
    </location>
</feature>
<keyword evidence="1" id="KW-0175">Coiled coil</keyword>
<organism evidence="4 5">
    <name type="scientific">Durusdinium trenchii</name>
    <dbReference type="NCBI Taxonomy" id="1381693"/>
    <lineage>
        <taxon>Eukaryota</taxon>
        <taxon>Sar</taxon>
        <taxon>Alveolata</taxon>
        <taxon>Dinophyceae</taxon>
        <taxon>Suessiales</taxon>
        <taxon>Symbiodiniaceae</taxon>
        <taxon>Durusdinium</taxon>
    </lineage>
</organism>
<evidence type="ECO:0000313" key="5">
    <source>
        <dbReference type="Proteomes" id="UP001642484"/>
    </source>
</evidence>
<evidence type="ECO:0000256" key="3">
    <source>
        <dbReference type="SAM" id="SignalP"/>
    </source>
</evidence>
<proteinExistence type="predicted"/>
<feature type="signal peptide" evidence="3">
    <location>
        <begin position="1"/>
        <end position="18"/>
    </location>
</feature>
<accession>A0ABP0PVJ0</accession>
<dbReference type="EMBL" id="CAXAMN010023696">
    <property type="protein sequence ID" value="CAK9080052.1"/>
    <property type="molecule type" value="Genomic_DNA"/>
</dbReference>
<protein>
    <submittedName>
        <fullName evidence="4">Uncharacterized protein</fullName>
    </submittedName>
</protein>
<comment type="caution">
    <text evidence="4">The sequence shown here is derived from an EMBL/GenBank/DDBJ whole genome shotgun (WGS) entry which is preliminary data.</text>
</comment>
<feature type="coiled-coil region" evidence="1">
    <location>
        <begin position="438"/>
        <end position="472"/>
    </location>
</feature>
<sequence>MLKEMLTTLLCLATALHAFVSWDLTLGTTDTASPALQGMQSNLEKEAKEDEDTHEKMQCWCKTNGDEKAKSIEEAQTHIKALESRVEELGATSSRLATEITHAKEEISSNQAALKTAEELRKKQVAEFQADEKDLAQSTTSVDKALDVIGSNPSFLQMSKGRVVNALTQLKVVLSKHERLLTKEQRQKVEQLLKNPSKFRSQFLQQDPSASGVAGVLSGLKDSFQGQLTDLKKQESQDKEAHEGLVKAKTEEIQAGKKQLEAKSEQKASADLEREQSKQDIKDTTAALKADGTVSAEVKEKCAAMDDDYEKRSKLRLNEQSAVSKTIQILTADEAHDVFGKSFGTSFLQATAAQVSSEDARRERVVAVLAAAGKKLDARLTTLALTLKLDTFEKVKKAIDEMKADLKKQQAAEVVKKDWCVEEIQKTKLQTQDKTRSEQQKLAELETLKSRVSQLTADLKSLDSEVAEMNKQTQIAGQNREKENKDFQTVVEEQRQTQQLLKEASASLKKFYAKEAPAFIQAKKSTSDEPEFKDYKEQSASFGVMSMLQQLIADAKAMEAEATHGEKAAQEDYEAFTKATAVSIETKQKEMTTKEEEKGSAEASLVEARQGKEGLTATIAELATVSGELHDQCDPLLENFDARQSARSDEMDSLDQAKSMLSGAKA</sequence>
<gene>
    <name evidence="4" type="ORF">CCMP2556_LOCUS39345</name>
</gene>
<feature type="chain" id="PRO_5047126344" evidence="3">
    <location>
        <begin position="19"/>
        <end position="666"/>
    </location>
</feature>